<gene>
    <name evidence="6" type="ORF">EIW28_01100</name>
</gene>
<protein>
    <submittedName>
        <fullName evidence="6">Energy-coupling factor transporter transmembrane protein EcfT</fullName>
    </submittedName>
</protein>
<sequence>MSAPALAEVAAPATAVRSPGLDPRTKALLVIAASAAVMGPGGLRFVPAALALAVGLALWERAWARAASLTAAAAAMWAVGWLLPEWWANPVTAVASLACAYLIRFTAAAGVGMHLIATTTPTALGFALRAWNTPRPVAVTLAVMLRFFPVVAAEAAAVLDAMRLRGLAGVGGFLRHPLLSVERFTVPLIAASLRASEDLSAAAVLRGFGSPRTPTALHPPRFGPADAVLVLGTAALAAAALLLPQPLT</sequence>
<accession>A0A426V3H3</accession>
<keyword evidence="2 5" id="KW-0812">Transmembrane</keyword>
<evidence type="ECO:0000256" key="2">
    <source>
        <dbReference type="ARBA" id="ARBA00022692"/>
    </source>
</evidence>
<keyword evidence="3 5" id="KW-1133">Transmembrane helix</keyword>
<proteinExistence type="predicted"/>
<evidence type="ECO:0000256" key="4">
    <source>
        <dbReference type="ARBA" id="ARBA00023136"/>
    </source>
</evidence>
<name>A0A426V3H3_9ACTN</name>
<dbReference type="OrthoDB" id="3251998at2"/>
<dbReference type="InterPro" id="IPR003339">
    <property type="entry name" value="ABC/ECF_trnsptr_transmembrane"/>
</dbReference>
<dbReference type="Pfam" id="PF02361">
    <property type="entry name" value="CbiQ"/>
    <property type="match status" value="1"/>
</dbReference>
<feature type="transmembrane region" description="Helical" evidence="5">
    <location>
        <begin position="95"/>
        <end position="117"/>
    </location>
</feature>
<dbReference type="PANTHER" id="PTHR33514">
    <property type="entry name" value="PROTEIN ABCI12, CHLOROPLASTIC"/>
    <property type="match status" value="1"/>
</dbReference>
<comment type="subcellular location">
    <subcellularLocation>
        <location evidence="1">Membrane</location>
        <topology evidence="1">Multi-pass membrane protein</topology>
    </subcellularLocation>
</comment>
<organism evidence="6 7">
    <name type="scientific">Glycomyces terrestris</name>
    <dbReference type="NCBI Taxonomy" id="2493553"/>
    <lineage>
        <taxon>Bacteria</taxon>
        <taxon>Bacillati</taxon>
        <taxon>Actinomycetota</taxon>
        <taxon>Actinomycetes</taxon>
        <taxon>Glycomycetales</taxon>
        <taxon>Glycomycetaceae</taxon>
        <taxon>Glycomyces</taxon>
    </lineage>
</organism>
<evidence type="ECO:0000313" key="6">
    <source>
        <dbReference type="EMBL" id="RRS01402.1"/>
    </source>
</evidence>
<evidence type="ECO:0000256" key="3">
    <source>
        <dbReference type="ARBA" id="ARBA00022989"/>
    </source>
</evidence>
<feature type="transmembrane region" description="Helical" evidence="5">
    <location>
        <begin position="137"/>
        <end position="159"/>
    </location>
</feature>
<reference evidence="6 7" key="1">
    <citation type="submission" date="2018-12" db="EMBL/GenBank/DDBJ databases">
        <title>Glycomyces sp. YIM 121974 draft genome.</title>
        <authorList>
            <person name="Li Q."/>
        </authorList>
    </citation>
    <scope>NUCLEOTIDE SEQUENCE [LARGE SCALE GENOMIC DNA]</scope>
    <source>
        <strain evidence="6 7">YIM 121974</strain>
    </source>
</reference>
<keyword evidence="7" id="KW-1185">Reference proteome</keyword>
<dbReference type="EMBL" id="RSEB01000001">
    <property type="protein sequence ID" value="RRS01402.1"/>
    <property type="molecule type" value="Genomic_DNA"/>
</dbReference>
<evidence type="ECO:0000256" key="5">
    <source>
        <dbReference type="SAM" id="Phobius"/>
    </source>
</evidence>
<dbReference type="Proteomes" id="UP000277256">
    <property type="component" value="Unassembled WGS sequence"/>
</dbReference>
<dbReference type="GO" id="GO:0005886">
    <property type="term" value="C:plasma membrane"/>
    <property type="evidence" value="ECO:0007669"/>
    <property type="project" value="UniProtKB-ARBA"/>
</dbReference>
<comment type="caution">
    <text evidence="6">The sequence shown here is derived from an EMBL/GenBank/DDBJ whole genome shotgun (WGS) entry which is preliminary data.</text>
</comment>
<feature type="transmembrane region" description="Helical" evidence="5">
    <location>
        <begin position="27"/>
        <end position="56"/>
    </location>
</feature>
<dbReference type="AlphaFoldDB" id="A0A426V3H3"/>
<dbReference type="RefSeq" id="WP_125245880.1">
    <property type="nucleotide sequence ID" value="NZ_RSEB01000001.1"/>
</dbReference>
<feature type="transmembrane region" description="Helical" evidence="5">
    <location>
        <begin position="222"/>
        <end position="243"/>
    </location>
</feature>
<dbReference type="CDD" id="cd16914">
    <property type="entry name" value="EcfT"/>
    <property type="match status" value="1"/>
</dbReference>
<feature type="transmembrane region" description="Helical" evidence="5">
    <location>
        <begin position="62"/>
        <end position="83"/>
    </location>
</feature>
<keyword evidence="4 5" id="KW-0472">Membrane</keyword>
<dbReference type="PANTHER" id="PTHR33514:SF13">
    <property type="entry name" value="PROTEIN ABCI12, CHLOROPLASTIC"/>
    <property type="match status" value="1"/>
</dbReference>
<evidence type="ECO:0000256" key="1">
    <source>
        <dbReference type="ARBA" id="ARBA00004141"/>
    </source>
</evidence>
<evidence type="ECO:0000313" key="7">
    <source>
        <dbReference type="Proteomes" id="UP000277256"/>
    </source>
</evidence>